<keyword evidence="6 11" id="KW-0472">Membrane</keyword>
<sequence>MSTEPARLRLVRTLLPRLTRFREIGLLLVAAATGVLAGLVVTAMGWFTHAAHVRLYGVAEGSRLSAQSALATPLLALIPAAGGVVIGLSALAARHLLARPPVDPIEANALHGGRMGLGESLFVAGQTVVSSGCGASVGLEAGYTQASAALASKLGGFLELRRSEVRMLVGCGAAGAISAAFGAPITGAFYAFELIIGTYTVALVAPVMAASVAASLTAAWLGAVGTPVTVGAIPAMTAHDLLPFLALGVVGGLAAVALMQLVTAVERGFSALRCPPVLRPALGGLVVGGLALWSPEVLSSGHGALHIELGAEQPWTLLALLFGLKALASAVSLGAGFRGGLFFASLFLGALLGKLFAAALVGVGAAAGVVPVVAAVVGMASMAVGVVGGPMTMTFLVLETTGDLAISVAVLAVSIMSAVVVRETFGYSFSTWRLHLRGETIRSAHDVGWMRNLTVGSMMRADVRTVPLGATIAAFRAAYPLGAAQRVIAIDPEGRYAGIVIVADAHAAAAPAADATIGALVRYRDAILLPSMSAEDAARLFEIEKSEELAVVDGRATLRVVGLLTEPHLLRRYAEELDKARRDLAGER</sequence>
<dbReference type="Gene3D" id="1.10.3080.10">
    <property type="entry name" value="Clc chloride channel"/>
    <property type="match status" value="1"/>
</dbReference>
<keyword evidence="10" id="KW-0129">CBS domain</keyword>
<evidence type="ECO:0000256" key="11">
    <source>
        <dbReference type="SAM" id="Phobius"/>
    </source>
</evidence>
<dbReference type="Pfam" id="PF00654">
    <property type="entry name" value="Voltage_CLC"/>
    <property type="match status" value="1"/>
</dbReference>
<keyword evidence="9" id="KW-0407">Ion channel</keyword>
<reference evidence="13 14" key="1">
    <citation type="submission" date="2020-08" db="EMBL/GenBank/DDBJ databases">
        <title>Genomic Encyclopedia of Type Strains, Phase IV (KMG-IV): sequencing the most valuable type-strain genomes for metagenomic binning, comparative biology and taxonomic classification.</title>
        <authorList>
            <person name="Goeker M."/>
        </authorList>
    </citation>
    <scope>NUCLEOTIDE SEQUENCE [LARGE SCALE GENOMIC DNA]</scope>
    <source>
        <strain evidence="13 14">DSM 16268</strain>
    </source>
</reference>
<feature type="transmembrane region" description="Helical" evidence="11">
    <location>
        <begin position="404"/>
        <end position="421"/>
    </location>
</feature>
<dbReference type="PROSITE" id="PS51371">
    <property type="entry name" value="CBS"/>
    <property type="match status" value="1"/>
</dbReference>
<comment type="caution">
    <text evidence="13">The sequence shown here is derived from an EMBL/GenBank/DDBJ whole genome shotgun (WGS) entry which is preliminary data.</text>
</comment>
<protein>
    <submittedName>
        <fullName evidence="13">CIC family chloride channel protein</fullName>
    </submittedName>
</protein>
<evidence type="ECO:0000256" key="3">
    <source>
        <dbReference type="ARBA" id="ARBA00022692"/>
    </source>
</evidence>
<evidence type="ECO:0000313" key="14">
    <source>
        <dbReference type="Proteomes" id="UP000523821"/>
    </source>
</evidence>
<feature type="transmembrane region" description="Helical" evidence="11">
    <location>
        <begin position="167"/>
        <end position="192"/>
    </location>
</feature>
<dbReference type="CDD" id="cd00400">
    <property type="entry name" value="Voltage_gated_ClC"/>
    <property type="match status" value="1"/>
</dbReference>
<name>A0A7W9FLZ8_9HYPH</name>
<evidence type="ECO:0000256" key="7">
    <source>
        <dbReference type="ARBA" id="ARBA00023173"/>
    </source>
</evidence>
<feature type="transmembrane region" description="Helical" evidence="11">
    <location>
        <begin position="341"/>
        <end position="366"/>
    </location>
</feature>
<keyword evidence="7" id="KW-0869">Chloride channel</keyword>
<keyword evidence="3 11" id="KW-0812">Transmembrane</keyword>
<keyword evidence="8" id="KW-0868">Chloride</keyword>
<dbReference type="PANTHER" id="PTHR43427">
    <property type="entry name" value="CHLORIDE CHANNEL PROTEIN CLC-E"/>
    <property type="match status" value="1"/>
</dbReference>
<evidence type="ECO:0000256" key="9">
    <source>
        <dbReference type="ARBA" id="ARBA00023303"/>
    </source>
</evidence>
<evidence type="ECO:0000256" key="5">
    <source>
        <dbReference type="ARBA" id="ARBA00023065"/>
    </source>
</evidence>
<feature type="transmembrane region" description="Helical" evidence="11">
    <location>
        <begin position="69"/>
        <end position="93"/>
    </location>
</feature>
<feature type="transmembrane region" description="Helical" evidence="11">
    <location>
        <begin position="277"/>
        <end position="295"/>
    </location>
</feature>
<dbReference type="Proteomes" id="UP000523821">
    <property type="component" value="Unassembled WGS sequence"/>
</dbReference>
<dbReference type="InterPro" id="IPR046342">
    <property type="entry name" value="CBS_dom_sf"/>
</dbReference>
<keyword evidence="5" id="KW-0406">Ion transport</keyword>
<feature type="transmembrane region" description="Helical" evidence="11">
    <location>
        <begin position="372"/>
        <end position="397"/>
    </location>
</feature>
<feature type="transmembrane region" description="Helical" evidence="11">
    <location>
        <begin position="315"/>
        <end position="334"/>
    </location>
</feature>
<dbReference type="SUPFAM" id="SSF81340">
    <property type="entry name" value="Clc chloride channel"/>
    <property type="match status" value="1"/>
</dbReference>
<organism evidence="13 14">
    <name type="scientific">Prosthecomicrobium pneumaticum</name>
    <dbReference type="NCBI Taxonomy" id="81895"/>
    <lineage>
        <taxon>Bacteria</taxon>
        <taxon>Pseudomonadati</taxon>
        <taxon>Pseudomonadota</taxon>
        <taxon>Alphaproteobacteria</taxon>
        <taxon>Hyphomicrobiales</taxon>
        <taxon>Kaistiaceae</taxon>
        <taxon>Prosthecomicrobium</taxon>
    </lineage>
</organism>
<keyword evidence="14" id="KW-1185">Reference proteome</keyword>
<gene>
    <name evidence="13" type="ORF">GGQ63_002203</name>
</gene>
<proteinExistence type="predicted"/>
<evidence type="ECO:0000256" key="2">
    <source>
        <dbReference type="ARBA" id="ARBA00022448"/>
    </source>
</evidence>
<dbReference type="InterPro" id="IPR000644">
    <property type="entry name" value="CBS_dom"/>
</dbReference>
<dbReference type="SUPFAM" id="SSF54631">
    <property type="entry name" value="CBS-domain pair"/>
    <property type="match status" value="1"/>
</dbReference>
<evidence type="ECO:0000256" key="4">
    <source>
        <dbReference type="ARBA" id="ARBA00022989"/>
    </source>
</evidence>
<dbReference type="RefSeq" id="WP_183855666.1">
    <property type="nucleotide sequence ID" value="NZ_JACHOO010000004.1"/>
</dbReference>
<dbReference type="PRINTS" id="PR00762">
    <property type="entry name" value="CLCHANNEL"/>
</dbReference>
<dbReference type="GO" id="GO:0005254">
    <property type="term" value="F:chloride channel activity"/>
    <property type="evidence" value="ECO:0007669"/>
    <property type="project" value="UniProtKB-KW"/>
</dbReference>
<comment type="subcellular location">
    <subcellularLocation>
        <location evidence="1">Membrane</location>
        <topology evidence="1">Multi-pass membrane protein</topology>
    </subcellularLocation>
</comment>
<feature type="transmembrane region" description="Helical" evidence="11">
    <location>
        <begin position="24"/>
        <end position="48"/>
    </location>
</feature>
<evidence type="ECO:0000256" key="10">
    <source>
        <dbReference type="PROSITE-ProRule" id="PRU00703"/>
    </source>
</evidence>
<keyword evidence="4 11" id="KW-1133">Transmembrane helix</keyword>
<dbReference type="InterPro" id="IPR001807">
    <property type="entry name" value="ClC"/>
</dbReference>
<evidence type="ECO:0000256" key="6">
    <source>
        <dbReference type="ARBA" id="ARBA00023136"/>
    </source>
</evidence>
<evidence type="ECO:0000256" key="1">
    <source>
        <dbReference type="ARBA" id="ARBA00004141"/>
    </source>
</evidence>
<evidence type="ECO:0000256" key="8">
    <source>
        <dbReference type="ARBA" id="ARBA00023214"/>
    </source>
</evidence>
<feature type="domain" description="CBS" evidence="12">
    <location>
        <begin position="520"/>
        <end position="579"/>
    </location>
</feature>
<dbReference type="EMBL" id="JACHOO010000004">
    <property type="protein sequence ID" value="MBB5753137.1"/>
    <property type="molecule type" value="Genomic_DNA"/>
</dbReference>
<feature type="transmembrane region" description="Helical" evidence="11">
    <location>
        <begin position="199"/>
        <end position="221"/>
    </location>
</feature>
<dbReference type="Gene3D" id="3.10.580.10">
    <property type="entry name" value="CBS-domain"/>
    <property type="match status" value="1"/>
</dbReference>
<dbReference type="PANTHER" id="PTHR43427:SF6">
    <property type="entry name" value="CHLORIDE CHANNEL PROTEIN CLC-E"/>
    <property type="match status" value="1"/>
</dbReference>
<evidence type="ECO:0000259" key="12">
    <source>
        <dbReference type="PROSITE" id="PS51371"/>
    </source>
</evidence>
<dbReference type="GO" id="GO:0034707">
    <property type="term" value="C:chloride channel complex"/>
    <property type="evidence" value="ECO:0007669"/>
    <property type="project" value="UniProtKB-KW"/>
</dbReference>
<dbReference type="AlphaFoldDB" id="A0A7W9FLZ8"/>
<dbReference type="InterPro" id="IPR014743">
    <property type="entry name" value="Cl-channel_core"/>
</dbReference>
<evidence type="ECO:0000313" key="13">
    <source>
        <dbReference type="EMBL" id="MBB5753137.1"/>
    </source>
</evidence>
<dbReference type="InterPro" id="IPR050368">
    <property type="entry name" value="ClC-type_chloride_channel"/>
</dbReference>
<accession>A0A7W9FLZ8</accession>
<feature type="transmembrane region" description="Helical" evidence="11">
    <location>
        <begin position="241"/>
        <end position="265"/>
    </location>
</feature>
<keyword evidence="2" id="KW-0813">Transport</keyword>